<feature type="region of interest" description="Disordered" evidence="1">
    <location>
        <begin position="204"/>
        <end position="243"/>
    </location>
</feature>
<dbReference type="AlphaFoldDB" id="A0A2H3B870"/>
<feature type="region of interest" description="Disordered" evidence="1">
    <location>
        <begin position="562"/>
        <end position="588"/>
    </location>
</feature>
<evidence type="ECO:0000256" key="1">
    <source>
        <dbReference type="SAM" id="MobiDB-lite"/>
    </source>
</evidence>
<feature type="compositionally biased region" description="Basic and acidic residues" evidence="1">
    <location>
        <begin position="221"/>
        <end position="232"/>
    </location>
</feature>
<protein>
    <submittedName>
        <fullName evidence="2">Uncharacterized protein</fullName>
    </submittedName>
</protein>
<evidence type="ECO:0000313" key="2">
    <source>
        <dbReference type="EMBL" id="PBK63202.1"/>
    </source>
</evidence>
<accession>A0A2H3B870</accession>
<organism evidence="2 3">
    <name type="scientific">Armillaria solidipes</name>
    <dbReference type="NCBI Taxonomy" id="1076256"/>
    <lineage>
        <taxon>Eukaryota</taxon>
        <taxon>Fungi</taxon>
        <taxon>Dikarya</taxon>
        <taxon>Basidiomycota</taxon>
        <taxon>Agaricomycotina</taxon>
        <taxon>Agaricomycetes</taxon>
        <taxon>Agaricomycetidae</taxon>
        <taxon>Agaricales</taxon>
        <taxon>Marasmiineae</taxon>
        <taxon>Physalacriaceae</taxon>
        <taxon>Armillaria</taxon>
    </lineage>
</organism>
<keyword evidence="3" id="KW-1185">Reference proteome</keyword>
<evidence type="ECO:0000313" key="3">
    <source>
        <dbReference type="Proteomes" id="UP000218334"/>
    </source>
</evidence>
<sequence length="1233" mass="138769">MPALRPSLNGFLVFCDKYGREEDEDGKDAVKSWSHAKKEFTTPTLEHLQKLRDDIYGEKELMSDSKAVAIDGKFCGGIAIERTFRSRFHVRNAQRAYHLTTSFQEARGLEAPHLSNKADTVKEKDHENVLHQRVNELVIRTANEGLRKGAPDVPGIMAKWADLVNFPKTGGYDHYEGFSSSVNNCWPASQMNLASARRGEIYAEETVERSPSAGEDENSSEDARGGLKKDIGKYGGNHSDGGDHTVVPTAMTTLTRPHPDVPEECFCLMEFGIVWVLEEFCTLYFSGLHMHGRGLAQYGSLHTDDSIYTRVTVILYPPQVILNGESALAFAALPYPPDPCRVCQKRSRKERRVSRDVENLGRNDDEDEDEGEEEDRAENCNDAAKAPKKRHPLKTTLLKLPMEWRRCGIYQLSLGRNYTEQATYVSDGGSFLAPKDHFNHSIRSLLQWINGIIQQFPPHYFVRFDKELLLSAFSMELEGVRLAAEPWDLGPGWTGNDVRIGSNSAPYGNANIEKVEEAFYALAEEMGRTIPLNVGALCNMERPLGGRPHIADPQGKRNYVLQTRNNSGDKDPSAMKRKRKPDKQCDDLPSCKRQKVAEKQIVVAKDHKLQNLEAILAKVEAPASVLINCRLDEDSNVTFIKDLLHIAEQEGSCFKPIQKLLSHRTNSSHQRAFATQTKIVYHQQEQLAKMALWGCIDRLLKEAWESHDDFYNPLCNLFHRVSSLITINQGQSLCATEYLYDWPTDCTANFRPRIPCVDPTSQAIIDVVQFFVDRLGAEGTLLDLRKFDVSTPTKMADLQAKLENAIIINQDSIGRTMLRQIASVSGAPDQAELTSILSKTPRCDALDYGTSLPFFLRSEGSSIPGSAFSGVLPSPCSSRSLSSNTSTVGTHGDVKRLQLMFELLYPLLDGVSEPHPPFNETPELTAAVRNFIDYVNVDTDRLSIFRDLASSHLQSLRPGGPWDPDNLHTRAGFFSALVCRGIIHRTAYIKDPNNPVYFSDENAWNVIRYGPQQQQGEKYFCIKKAYSEAPSAKRTSANASQYWKAASDFRYNWFLTAEKPTPFLELWNHFRNTKFQDPDQEHCWVKVFPEIGNLQAYLLASDYAIAGLVTTPTPVEMAVVLQTIDAGGMKGLRLLNLPCSSLEEVTQSFQYVYEYLLQVIPAARQQQMKFNIFVIEHSLCKYSSSKRLNNDKFHAIENLLVELPPVHVYNQNLSDALTEHWSERGSVATLFKL</sequence>
<gene>
    <name evidence="2" type="ORF">ARMSODRAFT_1024231</name>
</gene>
<feature type="compositionally biased region" description="Basic and acidic residues" evidence="1">
    <location>
        <begin position="353"/>
        <end position="363"/>
    </location>
</feature>
<reference evidence="2" key="1">
    <citation type="journal article" date="2017" name="Nat. Ecol. Evol.">
        <title>Lineage-specific genetic innovations streamline the genomes of Armillaria species to pathogenesis.</title>
        <authorList>
            <consortium name="DOE Joint Genome Institute"/>
            <person name="Sipos G."/>
            <person name="Prasanna A.N."/>
            <person name="Walter M.C."/>
            <person name="O'Connor E."/>
            <person name="Balint B."/>
            <person name="Krizsan K."/>
            <person name="Kiss B."/>
            <person name="Hess J."/>
            <person name="Varga T."/>
            <person name="Slot J."/>
            <person name="Riley R."/>
            <person name="Boka B."/>
            <person name="Rigling D."/>
            <person name="Barry K."/>
            <person name="Lee J."/>
            <person name="Mihaltcheva S."/>
            <person name="LaButti K."/>
            <person name="Lipzen A."/>
            <person name="Waldron R."/>
            <person name="Moloney N.M."/>
            <person name="Sperisen C."/>
            <person name="Kredics L."/>
            <person name="Vagvolgyi C."/>
            <person name="Patrignani A."/>
            <person name="Fitzpatrick D."/>
            <person name="Nagy I."/>
            <person name="Doyle S."/>
            <person name="Anderson J."/>
            <person name="Grigoriev I.V."/>
            <person name="Guldener U."/>
            <person name="Munsterkotter M."/>
            <person name="Nagy L.G."/>
        </authorList>
    </citation>
    <scope>NUCLEOTIDE SEQUENCE [LARGE SCALE GENOMIC DNA]</scope>
    <source>
        <strain evidence="2">28-4</strain>
    </source>
</reference>
<feature type="compositionally biased region" description="Acidic residues" evidence="1">
    <location>
        <begin position="364"/>
        <end position="376"/>
    </location>
</feature>
<dbReference type="EMBL" id="KZ293460">
    <property type="protein sequence ID" value="PBK63202.1"/>
    <property type="molecule type" value="Genomic_DNA"/>
</dbReference>
<feature type="region of interest" description="Disordered" evidence="1">
    <location>
        <begin position="353"/>
        <end position="388"/>
    </location>
</feature>
<proteinExistence type="predicted"/>
<name>A0A2H3B870_9AGAR</name>
<dbReference type="Proteomes" id="UP000218334">
    <property type="component" value="Unassembled WGS sequence"/>
</dbReference>